<evidence type="ECO:0000256" key="11">
    <source>
        <dbReference type="ARBA" id="ARBA00023224"/>
    </source>
</evidence>
<comment type="caution">
    <text evidence="12">Lacks conserved residue(s) required for the propagation of feature annotation.</text>
</comment>
<keyword evidence="10" id="KW-0675">Receptor</keyword>
<keyword evidence="8 14" id="KW-0472">Membrane</keyword>
<feature type="disulfide bond" evidence="12">
    <location>
        <begin position="1391"/>
        <end position="1403"/>
    </location>
</feature>
<dbReference type="Gene3D" id="1.20.1070.10">
    <property type="entry name" value="Rhodopsin 7-helix transmembrane proteins"/>
    <property type="match status" value="1"/>
</dbReference>
<keyword evidence="20" id="KW-1185">Reference proteome</keyword>
<evidence type="ECO:0000256" key="12">
    <source>
        <dbReference type="PROSITE-ProRule" id="PRU00124"/>
    </source>
</evidence>
<feature type="disulfide bond" evidence="12">
    <location>
        <begin position="1431"/>
        <end position="1443"/>
    </location>
</feature>
<feature type="disulfide bond" evidence="12">
    <location>
        <begin position="1325"/>
        <end position="1337"/>
    </location>
</feature>
<dbReference type="PANTHER" id="PTHR24372:SF77">
    <property type="entry name" value="G-PROTEIN COUPLED RECEPTORS FAMILY 1 PROFILE DOMAIN-CONTAINING PROTEIN"/>
    <property type="match status" value="1"/>
</dbReference>
<evidence type="ECO:0000256" key="8">
    <source>
        <dbReference type="ARBA" id="ARBA00023136"/>
    </source>
</evidence>
<dbReference type="InterPro" id="IPR032675">
    <property type="entry name" value="LRR_dom_sf"/>
</dbReference>
<feature type="disulfide bond" evidence="12">
    <location>
        <begin position="1598"/>
        <end position="1613"/>
    </location>
</feature>
<dbReference type="InterPro" id="IPR035914">
    <property type="entry name" value="Sperma_CUB_dom_sf"/>
</dbReference>
<evidence type="ECO:0000259" key="17">
    <source>
        <dbReference type="PROSITE" id="PS50262"/>
    </source>
</evidence>
<reference evidence="18 20" key="2">
    <citation type="journal article" date="2013" name="Nature">
        <title>Insights into bilaterian evolution from three spiralian genomes.</title>
        <authorList>
            <person name="Simakov O."/>
            <person name="Marletaz F."/>
            <person name="Cho S.J."/>
            <person name="Edsinger-Gonzales E."/>
            <person name="Havlak P."/>
            <person name="Hellsten U."/>
            <person name="Kuo D.H."/>
            <person name="Larsson T."/>
            <person name="Lv J."/>
            <person name="Arendt D."/>
            <person name="Savage R."/>
            <person name="Osoegawa K."/>
            <person name="de Jong P."/>
            <person name="Grimwood J."/>
            <person name="Chapman J.A."/>
            <person name="Shapiro H."/>
            <person name="Aerts A."/>
            <person name="Otillar R.P."/>
            <person name="Terry A.Y."/>
            <person name="Boore J.L."/>
            <person name="Grigoriev I.V."/>
            <person name="Lindberg D.R."/>
            <person name="Seaver E.C."/>
            <person name="Weisblat D.A."/>
            <person name="Putnam N.H."/>
            <person name="Rokhsar D.S."/>
        </authorList>
    </citation>
    <scope>NUCLEOTIDE SEQUENCE</scope>
    <source>
        <strain evidence="18 20">I ESC-2004</strain>
    </source>
</reference>
<dbReference type="SUPFAM" id="SSF56436">
    <property type="entry name" value="C-type lectin-like"/>
    <property type="match status" value="1"/>
</dbReference>
<dbReference type="SMART" id="SM00369">
    <property type="entry name" value="LRR_TYP"/>
    <property type="match status" value="6"/>
</dbReference>
<protein>
    <recommendedName>
        <fullName evidence="21">G-protein coupled receptor GRL101</fullName>
    </recommendedName>
</protein>
<dbReference type="PRINTS" id="PR00261">
    <property type="entry name" value="LDLRECEPTOR"/>
</dbReference>
<dbReference type="InterPro" id="IPR023415">
    <property type="entry name" value="LDLR_class-A_CS"/>
</dbReference>
<dbReference type="GO" id="GO:0005886">
    <property type="term" value="C:plasma membrane"/>
    <property type="evidence" value="ECO:0007669"/>
    <property type="project" value="UniProtKB-SubCell"/>
</dbReference>
<dbReference type="Proteomes" id="UP000014760">
    <property type="component" value="Unassembled WGS sequence"/>
</dbReference>
<dbReference type="InterPro" id="IPR036055">
    <property type="entry name" value="LDL_receptor-like_sf"/>
</dbReference>
<dbReference type="InterPro" id="IPR017452">
    <property type="entry name" value="GPCR_Rhodpsn_7TM"/>
</dbReference>
<dbReference type="Pfam" id="PF00001">
    <property type="entry name" value="7tm_1"/>
    <property type="match status" value="1"/>
</dbReference>
<gene>
    <name evidence="18" type="ORF">CAPTEDRAFT_228056</name>
</gene>
<dbReference type="Gene3D" id="3.80.10.10">
    <property type="entry name" value="Ribonuclease Inhibitor"/>
    <property type="match status" value="1"/>
</dbReference>
<keyword evidence="6 14" id="KW-1133">Transmembrane helix</keyword>
<dbReference type="STRING" id="283909.R7TGK1"/>
<evidence type="ECO:0000256" key="9">
    <source>
        <dbReference type="ARBA" id="ARBA00023157"/>
    </source>
</evidence>
<feature type="transmembrane region" description="Helical" evidence="14">
    <location>
        <begin position="1866"/>
        <end position="1883"/>
    </location>
</feature>
<dbReference type="GO" id="GO:0007189">
    <property type="term" value="P:adenylate cyclase-activating G protein-coupled receptor signaling pathway"/>
    <property type="evidence" value="ECO:0007669"/>
    <property type="project" value="TreeGrafter"/>
</dbReference>
<feature type="compositionally biased region" description="Polar residues" evidence="13">
    <location>
        <begin position="2197"/>
        <end position="2217"/>
    </location>
</feature>
<dbReference type="InterPro" id="IPR016187">
    <property type="entry name" value="CTDL_fold"/>
</dbReference>
<feature type="transmembrane region" description="Helical" evidence="14">
    <location>
        <begin position="1943"/>
        <end position="1963"/>
    </location>
</feature>
<dbReference type="Pfam" id="PF00057">
    <property type="entry name" value="Ldl_recept_a"/>
    <property type="match status" value="3"/>
</dbReference>
<feature type="disulfide bond" evidence="12">
    <location>
        <begin position="1332"/>
        <end position="1350"/>
    </location>
</feature>
<dbReference type="CDD" id="cd00037">
    <property type="entry name" value="CLECT"/>
    <property type="match status" value="1"/>
</dbReference>
<evidence type="ECO:0000256" key="1">
    <source>
        <dbReference type="ARBA" id="ARBA00004651"/>
    </source>
</evidence>
<dbReference type="Pfam" id="PF00431">
    <property type="entry name" value="CUB"/>
    <property type="match status" value="1"/>
</dbReference>
<dbReference type="CDD" id="cd00112">
    <property type="entry name" value="LDLa"/>
    <property type="match status" value="4"/>
</dbReference>
<dbReference type="InterPro" id="IPR002172">
    <property type="entry name" value="LDrepeatLR_classA_rpt"/>
</dbReference>
<feature type="region of interest" description="Disordered" evidence="13">
    <location>
        <begin position="2196"/>
        <end position="2217"/>
    </location>
</feature>
<dbReference type="PROSITE" id="PS50068">
    <property type="entry name" value="LDLRA_2"/>
    <property type="match status" value="4"/>
</dbReference>
<feature type="transmembrane region" description="Helical" evidence="14">
    <location>
        <begin position="2037"/>
        <end position="2058"/>
    </location>
</feature>
<dbReference type="Gene3D" id="2.60.120.290">
    <property type="entry name" value="Spermadhesin, CUB domain"/>
    <property type="match status" value="2"/>
</dbReference>
<feature type="disulfide bond" evidence="12">
    <location>
        <begin position="1586"/>
        <end position="1604"/>
    </location>
</feature>
<evidence type="ECO:0000313" key="18">
    <source>
        <dbReference type="EMBL" id="ELT92799.1"/>
    </source>
</evidence>
<keyword evidence="11" id="KW-0807">Transducer</keyword>
<evidence type="ECO:0000256" key="3">
    <source>
        <dbReference type="ARBA" id="ARBA00022614"/>
    </source>
</evidence>
<dbReference type="PROSITE" id="PS01209">
    <property type="entry name" value="LDLRA_1"/>
    <property type="match status" value="1"/>
</dbReference>
<dbReference type="PROSITE" id="PS51450">
    <property type="entry name" value="LRR"/>
    <property type="match status" value="1"/>
</dbReference>
<evidence type="ECO:0000313" key="20">
    <source>
        <dbReference type="Proteomes" id="UP000014760"/>
    </source>
</evidence>
<dbReference type="PROSITE" id="PS50041">
    <property type="entry name" value="C_TYPE_LECTIN_2"/>
    <property type="match status" value="1"/>
</dbReference>
<feature type="disulfide bond" evidence="12">
    <location>
        <begin position="1438"/>
        <end position="1456"/>
    </location>
</feature>
<feature type="domain" description="G-protein coupled receptors family 1 profile" evidence="17">
    <location>
        <begin position="1878"/>
        <end position="2161"/>
    </location>
</feature>
<evidence type="ECO:0000256" key="13">
    <source>
        <dbReference type="SAM" id="MobiDB-lite"/>
    </source>
</evidence>
<dbReference type="SUPFAM" id="SSF81321">
    <property type="entry name" value="Family A G protein-coupled receptor-like"/>
    <property type="match status" value="1"/>
</dbReference>
<reference evidence="20" key="1">
    <citation type="submission" date="2012-12" db="EMBL/GenBank/DDBJ databases">
        <authorList>
            <person name="Hellsten U."/>
            <person name="Grimwood J."/>
            <person name="Chapman J.A."/>
            <person name="Shapiro H."/>
            <person name="Aerts A."/>
            <person name="Otillar R.P."/>
            <person name="Terry A.Y."/>
            <person name="Boore J.L."/>
            <person name="Simakov O."/>
            <person name="Marletaz F."/>
            <person name="Cho S.-J."/>
            <person name="Edsinger-Gonzales E."/>
            <person name="Havlak P."/>
            <person name="Kuo D.-H."/>
            <person name="Larsson T."/>
            <person name="Lv J."/>
            <person name="Arendt D."/>
            <person name="Savage R."/>
            <person name="Osoegawa K."/>
            <person name="de Jong P."/>
            <person name="Lindberg D.R."/>
            <person name="Seaver E.C."/>
            <person name="Weisblat D.A."/>
            <person name="Putnam N.H."/>
            <person name="Grigoriev I.V."/>
            <person name="Rokhsar D.S."/>
        </authorList>
    </citation>
    <scope>NUCLEOTIDE SEQUENCE</scope>
    <source>
        <strain evidence="20">I ESC-2004</strain>
    </source>
</reference>
<proteinExistence type="predicted"/>
<keyword evidence="9 12" id="KW-1015">Disulfide bond</keyword>
<dbReference type="GO" id="GO:0008528">
    <property type="term" value="F:G protein-coupled peptide receptor activity"/>
    <property type="evidence" value="ECO:0007669"/>
    <property type="project" value="TreeGrafter"/>
</dbReference>
<name>R7TGK1_CAPTE</name>
<keyword evidence="2" id="KW-1003">Cell membrane</keyword>
<feature type="domain" description="CUB" evidence="15">
    <location>
        <begin position="532"/>
        <end position="677"/>
    </location>
</feature>
<dbReference type="PANTHER" id="PTHR24372">
    <property type="entry name" value="GLYCOPROTEIN HORMONE RECEPTOR"/>
    <property type="match status" value="1"/>
</dbReference>
<dbReference type="EMBL" id="AMQN01002772">
    <property type="status" value="NOT_ANNOTATED_CDS"/>
    <property type="molecule type" value="Genomic_DNA"/>
</dbReference>
<dbReference type="SUPFAM" id="SSF52058">
    <property type="entry name" value="L domain-like"/>
    <property type="match status" value="1"/>
</dbReference>
<dbReference type="InterPro" id="IPR001611">
    <property type="entry name" value="Leu-rich_rpt"/>
</dbReference>
<keyword evidence="3" id="KW-0433">Leucine-rich repeat</keyword>
<evidence type="ECO:0000259" key="15">
    <source>
        <dbReference type="PROSITE" id="PS01180"/>
    </source>
</evidence>
<dbReference type="Pfam" id="PF13855">
    <property type="entry name" value="LRR_8"/>
    <property type="match status" value="1"/>
</dbReference>
<accession>R7TGK1</accession>
<feature type="domain" description="C-type lectin" evidence="16">
    <location>
        <begin position="995"/>
        <end position="1094"/>
    </location>
</feature>
<keyword evidence="4 14" id="KW-0812">Transmembrane</keyword>
<dbReference type="InterPro" id="IPR001304">
    <property type="entry name" value="C-type_lectin-like"/>
</dbReference>
<sequence length="2217" mass="252952">MVGRKFKISVTFMRTELFNSSCNLSRGFFSRSRETGTIRDRDRTGGAEVINWRQNKAIRISDLRNRFLPQHLQPSKINRSITRPPPLKDLDPRFDVTISKDHPTKPEPTQVEGDDYLLPIITISFETKKKRKSKRKTADLFPDDSHSGVGCRRQGIHHSSMWSLYICLMTLLVSGCSCESIEVEMDKDWYTSENIPTVDLEAVVANLSQKYTWFKYIGNTTLECSNLAKQMPTLMMAIEQLHDCLMRHYQECASEFANQTGCEAPEYSAKPCGTVRMGYKGVAPSVTYEPFMDCVWYLEVPDGFFVNLTIDEFYLESSNLNCTYDWVTIHDGYDDNATVYGRYCGRLDKFTIYGTSRYMMIKAHSDGEIGKKGFRAVYQVVDPGIAETYSEIVRYRYVNSGEFTLSESPVTKLETYLDSYYYNEWHVRVDFSRRIRMTLSFLGVDGNDTTNVYDGPWVMSHLLEVLYHRSVDGEMVPMKKTVVSTGFQLFLVLRRSQLTEKGQYGTDLNCSWTSELVPTEDLLQRTVSNEDCMGPPELILDEEAAMGVTIGLPKTAKLKQDKRAIICAWKIHVPKNFIQMSIKTFEVNGPNYDDCLYEGLLVVNSGNFFNKNGSEEERIGPFCSDEPKGIFSPTRRGAHKITSTGRTLLIIYYSYVEYPYHNISQERGDFKAELYSTECQGFWQICTRPTYDSFSLPTNFFDISVDDNADRRTRNLTFSCFKSKCCVLQEFPIYRRASFDRCDIELRRDGPTILATSKFITRIVVPYKVSESHIQYSREIPYSFEHFEKPGPLVEEWLGTRVFVSYQSVSVRASGAFTMSIEPSRCGSFKPNIHADSMLFPPCAKAKLPVTSGTYQMTYLDPRTSRGKFYTFNAYYAQPDCGNSGCFTDQMEIKKDLSSLSWTNLPTLPMKFSTWGMDTDHQNWSRLITVHRQKNCEDYMGDCYLYINFKEEQETEWDSEEELSEIDCPHGYDKVHDSCYKVIWTSDSFGSVLNLSENAITFEDAQRKCEEHNGNLVKIDSKLELKRIKLKSFYTWWSRFLRFIPGSKSYFLGLRKQGRNFRWIDDTPVTYMNWGVPGNFKRRPDKARSSLDWSKSFDAVYSPLIRQSANHINPPVLAGWDCAVMNFDTFTSPFYWYSIPCDQSIEGTLPLCEAPPLVPPATQYNTRTLGAKLRTSKEKGITNLELPNYECDLPYFLLDNKCFYLGKASTVTRKKTPPNDCRNPIIDGQGAVITDDLFPLLAQILDNLVKDQTIWGIRVATNPNLSEDNTQKHTWKIVSEHVENCLSNNTEWVLSRILSDNEEASKYNLFGFMCQKSPNIPLDNCGPHQTSCDDKTCILADQRCDGIINCNDETDENACSVEDICEADSSLQSSGTLEYCFKECLGPSCVCNELYFQCRLGGCIPLSKLCNYAVDCPRDQSDEEFCNKPPCKTDEAQCDSGQCYDAEKRCDYFNDCIDGSDEHNCSFTETCKSNKGILCNNGTCIPSTKINDLIPDCSGLTPLDELKLSSAFGLADYSTEVIIHKPNKQTPCLQGEVRCTAYVGQCIDRALTCVYDIDKFGDLAHCRTGSHLANCAQMNCGGLFKCPNSYCLPIKRVCDHHIDCPNGEDEESCENYACPGKACHYHYFYLITHLYCKDYFVVATKRIASDKTRHNLMEVIPPEIAGYTQLYRLDLSYNLLSSITDKYFKKLSVLKELYLHNNKIGGFSENNFIGLSGLTTLTLQDNRISHVSEGAFEGLTALTDLDLSHQEIRSLEGYYLSGLDNIEKVNMSYNQIETLKNFSFSNRMFSGAKNPIYFKKLKSVDIRGNRVTKIEDASFVYFPTNTTLYTDKFLLCCYAEHISDCYPRPDEFSSCYNLIRDPKLRLIVWILGLLASVGNLIILQQRTKYENETTPSLLLQHLSFADLLMGIYLMIVVSADQYYRDNYILQADKWRASAICKLAGFLQISSCEMSTFLIMLLALDRVYNLVPGCMSHGIGVRGVRGFIALGWTAATLSSVAPILEFRYFGQDDMGFVRTGTCTTYNIIKGKTQSGWEFSMALFVIFNFICYLVTCVGFIRAMKAWMKGVDPTLPEFRLPEDLMDATDEDKELAREDELIYRENEMIITRRLFLVISTNFLIWLPLIVVGAMALWGYHVSTSFSAWISIFIVPLNAAINPYLYTFTVNPFRPPTDDLLRNWIEVDFDEDDEFTTRTMKDSQTAVTARTDLPSSIKSETA</sequence>
<dbReference type="EnsemblMetazoa" id="CapteT228056">
    <property type="protein sequence ID" value="CapteP228056"/>
    <property type="gene ID" value="CapteG228056"/>
</dbReference>
<dbReference type="SMART" id="SM00192">
    <property type="entry name" value="LDLa"/>
    <property type="match status" value="6"/>
</dbReference>
<evidence type="ECO:0000256" key="2">
    <source>
        <dbReference type="ARBA" id="ARBA00022475"/>
    </source>
</evidence>
<feature type="disulfide bond" evidence="12">
    <location>
        <begin position="1450"/>
        <end position="1465"/>
    </location>
</feature>
<dbReference type="OrthoDB" id="6022531at2759"/>
<comment type="subcellular location">
    <subcellularLocation>
        <location evidence="1">Cell membrane</location>
        <topology evidence="1">Multi-pass membrane protein</topology>
    </subcellularLocation>
</comment>
<feature type="transmembrane region" description="Helical" evidence="14">
    <location>
        <begin position="2141"/>
        <end position="2161"/>
    </location>
</feature>
<evidence type="ECO:0000313" key="19">
    <source>
        <dbReference type="EnsemblMetazoa" id="CapteP228056"/>
    </source>
</evidence>
<dbReference type="SMART" id="SM00034">
    <property type="entry name" value="CLECT"/>
    <property type="match status" value="1"/>
</dbReference>
<feature type="domain" description="CUB" evidence="15">
    <location>
        <begin position="272"/>
        <end position="381"/>
    </location>
</feature>
<dbReference type="Gene3D" id="3.10.100.10">
    <property type="entry name" value="Mannose-Binding Protein A, subunit A"/>
    <property type="match status" value="1"/>
</dbReference>
<evidence type="ECO:0000256" key="14">
    <source>
        <dbReference type="SAM" id="Phobius"/>
    </source>
</evidence>
<dbReference type="SMART" id="SM00365">
    <property type="entry name" value="LRR_SD22"/>
    <property type="match status" value="6"/>
</dbReference>
<dbReference type="InterPro" id="IPR003591">
    <property type="entry name" value="Leu-rich_rpt_typical-subtyp"/>
</dbReference>
<dbReference type="GO" id="GO:0009755">
    <property type="term" value="P:hormone-mediated signaling pathway"/>
    <property type="evidence" value="ECO:0007669"/>
    <property type="project" value="TreeGrafter"/>
</dbReference>
<dbReference type="EMBL" id="KB310004">
    <property type="protein sequence ID" value="ELT92799.1"/>
    <property type="molecule type" value="Genomic_DNA"/>
</dbReference>
<evidence type="ECO:0000256" key="5">
    <source>
        <dbReference type="ARBA" id="ARBA00022737"/>
    </source>
</evidence>
<dbReference type="OMA" id="YTHRTIG"/>
<organism evidence="18">
    <name type="scientific">Capitella teleta</name>
    <name type="common">Polychaete worm</name>
    <dbReference type="NCBI Taxonomy" id="283909"/>
    <lineage>
        <taxon>Eukaryota</taxon>
        <taxon>Metazoa</taxon>
        <taxon>Spiralia</taxon>
        <taxon>Lophotrochozoa</taxon>
        <taxon>Annelida</taxon>
        <taxon>Polychaeta</taxon>
        <taxon>Sedentaria</taxon>
        <taxon>Scolecida</taxon>
        <taxon>Capitellidae</taxon>
        <taxon>Capitella</taxon>
    </lineage>
</organism>
<dbReference type="InterPro" id="IPR000859">
    <property type="entry name" value="CUB_dom"/>
</dbReference>
<feature type="transmembrane region" description="Helical" evidence="14">
    <location>
        <begin position="1904"/>
        <end position="1923"/>
    </location>
</feature>
<feature type="transmembrane region" description="Helical" evidence="14">
    <location>
        <begin position="2110"/>
        <end position="2135"/>
    </location>
</feature>
<evidence type="ECO:0000256" key="7">
    <source>
        <dbReference type="ARBA" id="ARBA00023040"/>
    </source>
</evidence>
<reference evidence="19" key="3">
    <citation type="submission" date="2015-06" db="UniProtKB">
        <authorList>
            <consortium name="EnsemblMetazoa"/>
        </authorList>
    </citation>
    <scope>IDENTIFICATION</scope>
</reference>
<dbReference type="Gene3D" id="4.10.400.10">
    <property type="entry name" value="Low-density Lipoprotein Receptor"/>
    <property type="match status" value="4"/>
</dbReference>
<evidence type="ECO:0000259" key="16">
    <source>
        <dbReference type="PROSITE" id="PS50041"/>
    </source>
</evidence>
<dbReference type="SMART" id="SM00042">
    <property type="entry name" value="CUB"/>
    <property type="match status" value="1"/>
</dbReference>
<dbReference type="PROSITE" id="PS01180">
    <property type="entry name" value="CUB"/>
    <property type="match status" value="2"/>
</dbReference>
<dbReference type="PROSITE" id="PS50262">
    <property type="entry name" value="G_PROTEIN_RECEP_F1_2"/>
    <property type="match status" value="1"/>
</dbReference>
<dbReference type="InterPro" id="IPR016186">
    <property type="entry name" value="C-type_lectin-like/link_sf"/>
</dbReference>
<feature type="disulfide bond" evidence="12">
    <location>
        <begin position="1398"/>
        <end position="1416"/>
    </location>
</feature>
<feature type="disulfide bond" evidence="12">
    <location>
        <begin position="1344"/>
        <end position="1359"/>
    </location>
</feature>
<evidence type="ECO:0000256" key="10">
    <source>
        <dbReference type="ARBA" id="ARBA00023170"/>
    </source>
</evidence>
<dbReference type="Pfam" id="PF00059">
    <property type="entry name" value="Lectin_C"/>
    <property type="match status" value="1"/>
</dbReference>
<keyword evidence="7" id="KW-0297">G-protein coupled receptor</keyword>
<dbReference type="HOGENOM" id="CLU_231033_0_0_1"/>
<evidence type="ECO:0000256" key="4">
    <source>
        <dbReference type="ARBA" id="ARBA00022692"/>
    </source>
</evidence>
<evidence type="ECO:0000256" key="6">
    <source>
        <dbReference type="ARBA" id="ARBA00022989"/>
    </source>
</evidence>
<feature type="transmembrane region" description="Helical" evidence="14">
    <location>
        <begin position="1983"/>
        <end position="2003"/>
    </location>
</feature>
<evidence type="ECO:0008006" key="21">
    <source>
        <dbReference type="Google" id="ProtNLM"/>
    </source>
</evidence>
<keyword evidence="5" id="KW-0677">Repeat</keyword>
<dbReference type="InterPro" id="IPR000276">
    <property type="entry name" value="GPCR_Rhodpsn"/>
</dbReference>
<dbReference type="SUPFAM" id="SSF49854">
    <property type="entry name" value="Spermadhesin, CUB domain"/>
    <property type="match status" value="1"/>
</dbReference>
<dbReference type="CDD" id="cd00041">
    <property type="entry name" value="CUB"/>
    <property type="match status" value="1"/>
</dbReference>
<dbReference type="SUPFAM" id="SSF57424">
    <property type="entry name" value="LDL receptor-like module"/>
    <property type="match status" value="4"/>
</dbReference>